<evidence type="ECO:0000256" key="6">
    <source>
        <dbReference type="ARBA" id="ARBA00023136"/>
    </source>
</evidence>
<comment type="caution">
    <text evidence="9">The sequence shown here is derived from an EMBL/GenBank/DDBJ whole genome shotgun (WGS) entry which is preliminary data.</text>
</comment>
<sequence>MEAKRIQWIDFGKGLTIFLVFLGHVILGLFDSQQFISLNRSLLTIVELLYIFHIPVFFALSGYFFKPLTNLKEFWSFAKKKTVLLGIPYLFYSVIQVVLQQIGGSAVRDPAELGDLLTIYKMPLGVSWYLYVLWAIYLSLGLLSVFIRDKKGLFTLTAIGFVIALLFPIHIYLVQKLLLWSFIFILGSFLREFIKESPNWRGASYMILFYGVLVVLFMLRWRKLEFIGYTSYDTPDVWGLIFPFSVLFAFTVYPLLAKISFASYFIAKGKDSLAIYLLHAPIVSILRIALIAVGVHSLWLHLSIGIVFGWLLVNATVWIFKKVPLLSFFLYPQKILKLGVKR</sequence>
<keyword evidence="4 7" id="KW-0812">Transmembrane</keyword>
<evidence type="ECO:0000313" key="10">
    <source>
        <dbReference type="Proteomes" id="UP001595901"/>
    </source>
</evidence>
<dbReference type="EMBL" id="JBHSAC010000041">
    <property type="protein sequence ID" value="MFC3932042.1"/>
    <property type="molecule type" value="Genomic_DNA"/>
</dbReference>
<keyword evidence="9" id="KW-0808">Transferase</keyword>
<dbReference type="Proteomes" id="UP001595901">
    <property type="component" value="Unassembled WGS sequence"/>
</dbReference>
<evidence type="ECO:0000259" key="8">
    <source>
        <dbReference type="Pfam" id="PF01757"/>
    </source>
</evidence>
<dbReference type="GO" id="GO:0016746">
    <property type="term" value="F:acyltransferase activity"/>
    <property type="evidence" value="ECO:0007669"/>
    <property type="project" value="UniProtKB-KW"/>
</dbReference>
<dbReference type="RefSeq" id="WP_380431071.1">
    <property type="nucleotide sequence ID" value="NZ_JBHSAC010000041.1"/>
</dbReference>
<comment type="subcellular location">
    <subcellularLocation>
        <location evidence="1">Cell membrane</location>
        <topology evidence="1">Multi-pass membrane protein</topology>
    </subcellularLocation>
</comment>
<feature type="transmembrane region" description="Helical" evidence="7">
    <location>
        <begin position="42"/>
        <end position="65"/>
    </location>
</feature>
<reference evidence="10" key="1">
    <citation type="journal article" date="2019" name="Int. J. Syst. Evol. Microbiol.">
        <title>The Global Catalogue of Microorganisms (GCM) 10K type strain sequencing project: providing services to taxonomists for standard genome sequencing and annotation.</title>
        <authorList>
            <consortium name="The Broad Institute Genomics Platform"/>
            <consortium name="The Broad Institute Genome Sequencing Center for Infectious Disease"/>
            <person name="Wu L."/>
            <person name="Ma J."/>
        </authorList>
    </citation>
    <scope>NUCLEOTIDE SEQUENCE [LARGE SCALE GENOMIC DNA]</scope>
    <source>
        <strain evidence="10">CCUG 58728</strain>
    </source>
</reference>
<dbReference type="InterPro" id="IPR002656">
    <property type="entry name" value="Acyl_transf_3_dom"/>
</dbReference>
<evidence type="ECO:0000256" key="1">
    <source>
        <dbReference type="ARBA" id="ARBA00004651"/>
    </source>
</evidence>
<feature type="transmembrane region" description="Helical" evidence="7">
    <location>
        <begin position="177"/>
        <end position="194"/>
    </location>
</feature>
<evidence type="ECO:0000256" key="4">
    <source>
        <dbReference type="ARBA" id="ARBA00022692"/>
    </source>
</evidence>
<evidence type="ECO:0000256" key="3">
    <source>
        <dbReference type="ARBA" id="ARBA00022475"/>
    </source>
</evidence>
<keyword evidence="9" id="KW-0012">Acyltransferase</keyword>
<proteinExistence type="inferred from homology"/>
<feature type="transmembrane region" description="Helical" evidence="7">
    <location>
        <begin position="203"/>
        <end position="221"/>
    </location>
</feature>
<comment type="similarity">
    <text evidence="2">Belongs to the acyltransferase 3 family.</text>
</comment>
<feature type="transmembrane region" description="Helical" evidence="7">
    <location>
        <begin position="273"/>
        <end position="293"/>
    </location>
</feature>
<dbReference type="PANTHER" id="PTHR40074:SF2">
    <property type="entry name" value="O-ACETYLTRANSFERASE WECH"/>
    <property type="match status" value="1"/>
</dbReference>
<protein>
    <submittedName>
        <fullName evidence="9">Acyltransferase family protein</fullName>
    </submittedName>
</protein>
<keyword evidence="5 7" id="KW-1133">Transmembrane helix</keyword>
<name>A0ABV8D0W3_9STRE</name>
<keyword evidence="3" id="KW-1003">Cell membrane</keyword>
<feature type="transmembrane region" description="Helical" evidence="7">
    <location>
        <begin position="12"/>
        <end position="30"/>
    </location>
</feature>
<keyword evidence="10" id="KW-1185">Reference proteome</keyword>
<feature type="domain" description="Acyltransferase 3" evidence="8">
    <location>
        <begin position="7"/>
        <end position="309"/>
    </location>
</feature>
<evidence type="ECO:0000256" key="5">
    <source>
        <dbReference type="ARBA" id="ARBA00022989"/>
    </source>
</evidence>
<dbReference type="PANTHER" id="PTHR40074">
    <property type="entry name" value="O-ACETYLTRANSFERASE WECH"/>
    <property type="match status" value="1"/>
</dbReference>
<evidence type="ECO:0000256" key="7">
    <source>
        <dbReference type="SAM" id="Phobius"/>
    </source>
</evidence>
<dbReference type="Pfam" id="PF01757">
    <property type="entry name" value="Acyl_transf_3"/>
    <property type="match status" value="1"/>
</dbReference>
<feature type="transmembrane region" description="Helical" evidence="7">
    <location>
        <begin position="299"/>
        <end position="320"/>
    </location>
</feature>
<keyword evidence="6 7" id="KW-0472">Membrane</keyword>
<evidence type="ECO:0000313" key="9">
    <source>
        <dbReference type="EMBL" id="MFC3932042.1"/>
    </source>
</evidence>
<organism evidence="9 10">
    <name type="scientific">Streptococcus dentapri</name>
    <dbReference type="NCBI Taxonomy" id="573564"/>
    <lineage>
        <taxon>Bacteria</taxon>
        <taxon>Bacillati</taxon>
        <taxon>Bacillota</taxon>
        <taxon>Bacilli</taxon>
        <taxon>Lactobacillales</taxon>
        <taxon>Streptococcaceae</taxon>
        <taxon>Streptococcus</taxon>
    </lineage>
</organism>
<evidence type="ECO:0000256" key="2">
    <source>
        <dbReference type="ARBA" id="ARBA00007400"/>
    </source>
</evidence>
<gene>
    <name evidence="9" type="ORF">ACFOSE_04510</name>
</gene>
<feature type="transmembrane region" description="Helical" evidence="7">
    <location>
        <begin position="241"/>
        <end position="261"/>
    </location>
</feature>
<feature type="transmembrane region" description="Helical" evidence="7">
    <location>
        <begin position="128"/>
        <end position="146"/>
    </location>
</feature>
<feature type="transmembrane region" description="Helical" evidence="7">
    <location>
        <begin position="86"/>
        <end position="108"/>
    </location>
</feature>
<feature type="transmembrane region" description="Helical" evidence="7">
    <location>
        <begin position="153"/>
        <end position="171"/>
    </location>
</feature>
<accession>A0ABV8D0W3</accession>